<dbReference type="PANTHER" id="PTHR19857:SF8">
    <property type="entry name" value="ANGIO-ASSOCIATED MIGRATORY CELL PROTEIN"/>
    <property type="match status" value="1"/>
</dbReference>
<feature type="repeat" description="WD" evidence="3">
    <location>
        <begin position="160"/>
        <end position="201"/>
    </location>
</feature>
<dbReference type="InterPro" id="IPR051179">
    <property type="entry name" value="WD_repeat_multifunction"/>
</dbReference>
<evidence type="ECO:0000256" key="1">
    <source>
        <dbReference type="ARBA" id="ARBA00022574"/>
    </source>
</evidence>
<evidence type="ECO:0000256" key="2">
    <source>
        <dbReference type="ARBA" id="ARBA00022737"/>
    </source>
</evidence>
<organism evidence="4 5">
    <name type="scientific">Pseudoalteromonas aurantia 208</name>
    <dbReference type="NCBI Taxonomy" id="1314867"/>
    <lineage>
        <taxon>Bacteria</taxon>
        <taxon>Pseudomonadati</taxon>
        <taxon>Pseudomonadota</taxon>
        <taxon>Gammaproteobacteria</taxon>
        <taxon>Alteromonadales</taxon>
        <taxon>Pseudoalteromonadaceae</taxon>
        <taxon>Pseudoalteromonas</taxon>
    </lineage>
</organism>
<dbReference type="Pfam" id="PF00400">
    <property type="entry name" value="WD40"/>
    <property type="match status" value="1"/>
</dbReference>
<keyword evidence="5" id="KW-1185">Reference proteome</keyword>
<dbReference type="Proteomes" id="UP000615755">
    <property type="component" value="Unassembled WGS sequence"/>
</dbReference>
<gene>
    <name evidence="4" type="ORF">PAUR_b1135</name>
</gene>
<evidence type="ECO:0000313" key="5">
    <source>
        <dbReference type="Proteomes" id="UP000615755"/>
    </source>
</evidence>
<keyword evidence="2" id="KW-0677">Repeat</keyword>
<reference evidence="4 5" key="1">
    <citation type="submission" date="2015-03" db="EMBL/GenBank/DDBJ databases">
        <title>Genome sequence of Pseudoalteromonas aurantia.</title>
        <authorList>
            <person name="Xie B.-B."/>
            <person name="Rong J.-C."/>
            <person name="Qin Q.-L."/>
            <person name="Zhang Y.-Z."/>
        </authorList>
    </citation>
    <scope>NUCLEOTIDE SEQUENCE [LARGE SCALE GENOMIC DNA]</scope>
    <source>
        <strain evidence="4 5">208</strain>
    </source>
</reference>
<evidence type="ECO:0000256" key="3">
    <source>
        <dbReference type="PROSITE-ProRule" id="PRU00221"/>
    </source>
</evidence>
<evidence type="ECO:0008006" key="6">
    <source>
        <dbReference type="Google" id="ProtNLM"/>
    </source>
</evidence>
<dbReference type="PROSITE" id="PS50294">
    <property type="entry name" value="WD_REPEATS_REGION"/>
    <property type="match status" value="1"/>
</dbReference>
<evidence type="ECO:0000313" key="4">
    <source>
        <dbReference type="EMBL" id="MBE0370986.1"/>
    </source>
</evidence>
<dbReference type="InterPro" id="IPR001680">
    <property type="entry name" value="WD40_rpt"/>
</dbReference>
<proteinExistence type="predicted"/>
<dbReference type="InterPro" id="IPR015943">
    <property type="entry name" value="WD40/YVTN_repeat-like_dom_sf"/>
</dbReference>
<dbReference type="SMART" id="SM00320">
    <property type="entry name" value="WD40"/>
    <property type="match status" value="5"/>
</dbReference>
<dbReference type="PROSITE" id="PS51257">
    <property type="entry name" value="PROKAR_LIPOPROTEIN"/>
    <property type="match status" value="1"/>
</dbReference>
<accession>A0ABR9EJ16</accession>
<name>A0ABR9EJ16_9GAMM</name>
<dbReference type="PROSITE" id="PS50082">
    <property type="entry name" value="WD_REPEATS_2"/>
    <property type="match status" value="1"/>
</dbReference>
<keyword evidence="1 3" id="KW-0853">WD repeat</keyword>
<protein>
    <recommendedName>
        <fullName evidence="6">WD40 repeat domain-containing protein</fullName>
    </recommendedName>
</protein>
<dbReference type="InterPro" id="IPR036322">
    <property type="entry name" value="WD40_repeat_dom_sf"/>
</dbReference>
<dbReference type="RefSeq" id="WP_192510003.1">
    <property type="nucleotide sequence ID" value="NZ_AQGV01000015.1"/>
</dbReference>
<dbReference type="Gene3D" id="2.130.10.10">
    <property type="entry name" value="YVTN repeat-like/Quinoprotein amine dehydrogenase"/>
    <property type="match status" value="1"/>
</dbReference>
<dbReference type="SUPFAM" id="SSF50978">
    <property type="entry name" value="WD40 repeat-like"/>
    <property type="match status" value="1"/>
</dbReference>
<sequence>MRWPAVFIALILLLLIGCKHDVEISDGVVHTFSTESISQGQFSDDGKLLLGVTGTGSVMLWRVDSQQVEFKIPDHKVLKPVKHVVLSKDKSLILVANDNTVGLWSVPAKAMISKVKFSGVSARATITAMALSPHKDRLLVGMADGSLNMADINTRLNNRFKPHSQPIRHLKFDTQGALFLSGGLDGKIGLWQFGSSAALFEQEFAHRVTSLATTRDFSRFFVSDGLSAQHIKQLTSGAEQAKLNYSARFKIFRQSTFVENGALLATSSSKSHLSLWHTETGEELGTWTIQTKNKGASIVAMHADNHGNLFTFNSDAVLERWNLDLIKAL</sequence>
<dbReference type="EMBL" id="AQGV01000015">
    <property type="protein sequence ID" value="MBE0370986.1"/>
    <property type="molecule type" value="Genomic_DNA"/>
</dbReference>
<dbReference type="PANTHER" id="PTHR19857">
    <property type="entry name" value="MITOCHONDRIAL DIVISION PROTEIN 1-RELATED"/>
    <property type="match status" value="1"/>
</dbReference>
<comment type="caution">
    <text evidence="4">The sequence shown here is derived from an EMBL/GenBank/DDBJ whole genome shotgun (WGS) entry which is preliminary data.</text>
</comment>